<evidence type="ECO:0000259" key="1">
    <source>
        <dbReference type="Pfam" id="PF02229"/>
    </source>
</evidence>
<dbReference type="InterPro" id="IPR009044">
    <property type="entry name" value="ssDNA-bd_transcriptional_reg"/>
</dbReference>
<organism evidence="2 3">
    <name type="scientific">Leptonema illini</name>
    <dbReference type="NCBI Taxonomy" id="183"/>
    <lineage>
        <taxon>Bacteria</taxon>
        <taxon>Pseudomonadati</taxon>
        <taxon>Spirochaetota</taxon>
        <taxon>Spirochaetia</taxon>
        <taxon>Leptospirales</taxon>
        <taxon>Leptospiraceae</taxon>
        <taxon>Leptonema</taxon>
    </lineage>
</organism>
<evidence type="ECO:0000313" key="3">
    <source>
        <dbReference type="Proteomes" id="UP000460298"/>
    </source>
</evidence>
<dbReference type="GO" id="GO:0003677">
    <property type="term" value="F:DNA binding"/>
    <property type="evidence" value="ECO:0007669"/>
    <property type="project" value="InterPro"/>
</dbReference>
<dbReference type="EMBL" id="WBUI01000005">
    <property type="protein sequence ID" value="KAB2933566.1"/>
    <property type="molecule type" value="Genomic_DNA"/>
</dbReference>
<feature type="domain" description="Transcriptional coactivator p15 (PC4) C-terminal" evidence="1">
    <location>
        <begin position="13"/>
        <end position="60"/>
    </location>
</feature>
<dbReference type="InterPro" id="IPR003173">
    <property type="entry name" value="PC4_C"/>
</dbReference>
<dbReference type="Pfam" id="PF02229">
    <property type="entry name" value="PC4"/>
    <property type="match status" value="1"/>
</dbReference>
<dbReference type="Gene3D" id="2.30.31.10">
    <property type="entry name" value="Transcriptional Coactivator Pc4, Chain A"/>
    <property type="match status" value="1"/>
</dbReference>
<name>A0A833M2H6_9LEPT</name>
<gene>
    <name evidence="2" type="ORF">F9K24_06890</name>
</gene>
<protein>
    <submittedName>
        <fullName evidence="2">Transcriptional regulator</fullName>
    </submittedName>
</protein>
<reference evidence="2 3" key="1">
    <citation type="submission" date="2019-10" db="EMBL/GenBank/DDBJ databases">
        <title>Extracellular Electron Transfer in a Candidatus Methanoperedens spp. Enrichment Culture.</title>
        <authorList>
            <person name="Berger S."/>
            <person name="Rangel Shaw D."/>
            <person name="Berben T."/>
            <person name="In 'T Zandt M."/>
            <person name="Frank J."/>
            <person name="Reimann J."/>
            <person name="Jetten M.S.M."/>
            <person name="Welte C.U."/>
        </authorList>
    </citation>
    <scope>NUCLEOTIDE SEQUENCE [LARGE SCALE GENOMIC DNA]</scope>
    <source>
        <strain evidence="2">SB12</strain>
    </source>
</reference>
<sequence>MSFQRDLKKTDTEIIRLEITEFRGEQYLNIRVWYLDKDGEWKPTKKGVAIRPSLFPDFKKFVLEAEQELKI</sequence>
<comment type="caution">
    <text evidence="2">The sequence shown here is derived from an EMBL/GenBank/DDBJ whole genome shotgun (WGS) entry which is preliminary data.</text>
</comment>
<accession>A0A833M2H6</accession>
<dbReference type="OrthoDB" id="334568at2"/>
<proteinExistence type="predicted"/>
<dbReference type="Proteomes" id="UP000460298">
    <property type="component" value="Unassembled WGS sequence"/>
</dbReference>
<dbReference type="RefSeq" id="WP_002773643.1">
    <property type="nucleotide sequence ID" value="NZ_JQDG01000023.1"/>
</dbReference>
<dbReference type="GO" id="GO:0006355">
    <property type="term" value="P:regulation of DNA-templated transcription"/>
    <property type="evidence" value="ECO:0007669"/>
    <property type="project" value="InterPro"/>
</dbReference>
<dbReference type="SUPFAM" id="SSF54447">
    <property type="entry name" value="ssDNA-binding transcriptional regulator domain"/>
    <property type="match status" value="1"/>
</dbReference>
<evidence type="ECO:0000313" key="2">
    <source>
        <dbReference type="EMBL" id="KAB2933566.1"/>
    </source>
</evidence>
<dbReference type="AlphaFoldDB" id="A0A833M2H6"/>